<keyword evidence="2" id="KW-1185">Reference proteome</keyword>
<organism evidence="1 2">
    <name type="scientific">Aphanomyces euteiches</name>
    <dbReference type="NCBI Taxonomy" id="100861"/>
    <lineage>
        <taxon>Eukaryota</taxon>
        <taxon>Sar</taxon>
        <taxon>Stramenopiles</taxon>
        <taxon>Oomycota</taxon>
        <taxon>Saprolegniomycetes</taxon>
        <taxon>Saprolegniales</taxon>
        <taxon>Verrucalvaceae</taxon>
        <taxon>Aphanomyces</taxon>
    </lineage>
</organism>
<accession>A0A6G0XRK7</accession>
<dbReference type="EMBL" id="VJMJ01000020">
    <property type="protein sequence ID" value="KAF0743201.1"/>
    <property type="molecule type" value="Genomic_DNA"/>
</dbReference>
<evidence type="ECO:0000313" key="2">
    <source>
        <dbReference type="Proteomes" id="UP000481153"/>
    </source>
</evidence>
<proteinExistence type="predicted"/>
<sequence>MLLRYFDSVELLRRWGLSFEDDDKLHRCHCALRIAALKYMEGAPYGLALLVDASNTMEPEELTEYAVKAYQADHVTKVIVAFLSDLPDLVDLDNKTVHREHVGKILVCEKSAWGRHLHMGKVNMSKLVISGKFESPRLLYSNTDELMDHMHGGTENADEWFLKEASPDNGWRD</sequence>
<dbReference type="Proteomes" id="UP000481153">
    <property type="component" value="Unassembled WGS sequence"/>
</dbReference>
<evidence type="ECO:0000313" key="1">
    <source>
        <dbReference type="EMBL" id="KAF0743201.1"/>
    </source>
</evidence>
<comment type="caution">
    <text evidence="1">The sequence shown here is derived from an EMBL/GenBank/DDBJ whole genome shotgun (WGS) entry which is preliminary data.</text>
</comment>
<dbReference type="VEuPathDB" id="FungiDB:AeMF1_011764"/>
<reference evidence="1 2" key="1">
    <citation type="submission" date="2019-07" db="EMBL/GenBank/DDBJ databases">
        <title>Genomics analysis of Aphanomyces spp. identifies a new class of oomycete effector associated with host adaptation.</title>
        <authorList>
            <person name="Gaulin E."/>
        </authorList>
    </citation>
    <scope>NUCLEOTIDE SEQUENCE [LARGE SCALE GENOMIC DNA]</scope>
    <source>
        <strain evidence="1 2">ATCC 201684</strain>
    </source>
</reference>
<protein>
    <submittedName>
        <fullName evidence="1">Uncharacterized protein</fullName>
    </submittedName>
</protein>
<name>A0A6G0XRK7_9STRA</name>
<dbReference type="AlphaFoldDB" id="A0A6G0XRK7"/>
<gene>
    <name evidence="1" type="ORF">Ae201684_001993</name>
</gene>